<dbReference type="GO" id="GO:0005096">
    <property type="term" value="F:GTPase activator activity"/>
    <property type="evidence" value="ECO:0007669"/>
    <property type="project" value="TreeGrafter"/>
</dbReference>
<comment type="caution">
    <text evidence="4">The sequence shown here is derived from an EMBL/GenBank/DDBJ whole genome shotgun (WGS) entry which is preliminary data.</text>
</comment>
<dbReference type="STRING" id="1081102.A0A167MP55"/>
<name>A0A167MP55_9HYPO</name>
<dbReference type="GO" id="GO:0005737">
    <property type="term" value="C:cytoplasm"/>
    <property type="evidence" value="ECO:0007669"/>
    <property type="project" value="TreeGrafter"/>
</dbReference>
<gene>
    <name evidence="4" type="ORF">SPI_08845</name>
</gene>
<dbReference type="GO" id="GO:0019905">
    <property type="term" value="F:syntaxin binding"/>
    <property type="evidence" value="ECO:0007669"/>
    <property type="project" value="TreeGrafter"/>
</dbReference>
<feature type="domain" description="Lethal giant larvae (Lgl)-like C-terminal" evidence="3">
    <location>
        <begin position="537"/>
        <end position="931"/>
    </location>
</feature>
<keyword evidence="1" id="KW-0853">WD repeat</keyword>
<dbReference type="GO" id="GO:0006893">
    <property type="term" value="P:Golgi to plasma membrane transport"/>
    <property type="evidence" value="ECO:0007669"/>
    <property type="project" value="TreeGrafter"/>
</dbReference>
<dbReference type="EMBL" id="AZHD01000023">
    <property type="protein sequence ID" value="OAA54599.1"/>
    <property type="molecule type" value="Genomic_DNA"/>
</dbReference>
<dbReference type="InterPro" id="IPR011047">
    <property type="entry name" value="Quinoprotein_ADH-like_sf"/>
</dbReference>
<protein>
    <submittedName>
        <fullName evidence="4">Snare-dependent exocytosis protein</fullName>
    </submittedName>
</protein>
<proteinExistence type="predicted"/>
<dbReference type="GO" id="GO:0006887">
    <property type="term" value="P:exocytosis"/>
    <property type="evidence" value="ECO:0007669"/>
    <property type="project" value="TreeGrafter"/>
</dbReference>
<dbReference type="InterPro" id="IPR001680">
    <property type="entry name" value="WD40_rpt"/>
</dbReference>
<organism evidence="4 5">
    <name type="scientific">Niveomyces insectorum RCEF 264</name>
    <dbReference type="NCBI Taxonomy" id="1081102"/>
    <lineage>
        <taxon>Eukaryota</taxon>
        <taxon>Fungi</taxon>
        <taxon>Dikarya</taxon>
        <taxon>Ascomycota</taxon>
        <taxon>Pezizomycotina</taxon>
        <taxon>Sordariomycetes</taxon>
        <taxon>Hypocreomycetidae</taxon>
        <taxon>Hypocreales</taxon>
        <taxon>Cordycipitaceae</taxon>
        <taxon>Niveomyces</taxon>
    </lineage>
</organism>
<dbReference type="GO" id="GO:0005886">
    <property type="term" value="C:plasma membrane"/>
    <property type="evidence" value="ECO:0007669"/>
    <property type="project" value="TreeGrafter"/>
</dbReference>
<dbReference type="AlphaFoldDB" id="A0A167MP55"/>
<dbReference type="Pfam" id="PF08596">
    <property type="entry name" value="Lgl_C"/>
    <property type="match status" value="1"/>
</dbReference>
<dbReference type="SUPFAM" id="SSF50998">
    <property type="entry name" value="Quinoprotein alcohol dehydrogenase-like"/>
    <property type="match status" value="1"/>
</dbReference>
<dbReference type="GO" id="GO:0045159">
    <property type="term" value="F:myosin II binding"/>
    <property type="evidence" value="ECO:0007669"/>
    <property type="project" value="TreeGrafter"/>
</dbReference>
<dbReference type="InterPro" id="IPR015943">
    <property type="entry name" value="WD40/YVTN_repeat-like_dom_sf"/>
</dbReference>
<dbReference type="Gene3D" id="2.130.10.10">
    <property type="entry name" value="YVTN repeat-like/Quinoprotein amine dehydrogenase"/>
    <property type="match status" value="3"/>
</dbReference>
<evidence type="ECO:0000256" key="2">
    <source>
        <dbReference type="SAM" id="MobiDB-lite"/>
    </source>
</evidence>
<evidence type="ECO:0000313" key="5">
    <source>
        <dbReference type="Proteomes" id="UP000076874"/>
    </source>
</evidence>
<sequence length="1024" mass="108521">MASFIRGKQAGMQNDLSAGILPNLFTPAEQMRYGINSQITCLAYDPVQSLLAVGTGQSRFGRGTLYVFGQGRVHKIIRPKGGAALRQLQFSANRCVSLDAKSELAIWDLDTGARVAGSASAGPAVCMATDPMLDWAFLGLTNGDVVAFDLDRGRLSPFRVPNLWRLRDAGGGAAGAGSAGAGSGPAGVGRHRPASSLSAAVANNLVALQLHPRDAGQLLIGYATGAVLYSFKQNEALKYFEYTLPPGAPGGNGEGSDRQRRPRLTHALWHPSGTFFLTAHDDGSLVFWDPKDGRIVMARSLYDTRVDQPSPGRPSPRLLDPFVKIAWCCKKNPEDTALLIAGGLAVDAPETGLTFLELGPTPVYATSSWQVLSDHFRGKRQHLLPLPQGTTVAAFCLAPRTSPHYGGAHDPLAVFTLLDSGELLTLSFPSGYPISPTNQLHPSLSFVAPFVSTFALSTMSRDRWLGLTESRSRGELLLKGGAEASKPRRRYEGRNVLQTAHADGTVRLWDVGHGDEIENAAQLQVDVARALDRDRDVDVTALSLAAATGEFAAGTRTGEVVLFRWGTNRFFGKVPASSQLAPNPGGFSDISTRTEETLQDGLQPWLLYAMLQGPVCVLKVSDVGFVAAGSENGFLTIADLRGPTILFHGSTAEFAKGEKRSSFLGKHSSSSSASAQRDFPVAIEFAVLSLEGKSYSSLVCLVGTNLGKLVTFELLPAGGGYTAKAAGVTDLKDKIVAICPIVSESGAPASATGATVAGLRNGQHVNGSLVVATQSEVRIFRPPAAKGASKSFDDVFCYAAAVAHYELHGYALVGVFGDSTLRAYTLPGLKEIGRSPLLRNSFDPARLADTVVTGTGDVLGWSGPSELVVMSAWGRTGNDGENEHGDTLVNPALSVPPRPTISNLQWIAGTQYVSPTDLDLLVGGPDRPPSQRMISAAAEEARLARQGSGLGSGAGAQSRAGGSQEGWGQYLARQMNQRTERLNIVSDSLDSLQEQSQGWADDVSKFVSKQKRNLVLGAVKSKFG</sequence>
<feature type="repeat" description="WD" evidence="1">
    <location>
        <begin position="495"/>
        <end position="519"/>
    </location>
</feature>
<dbReference type="InterPro" id="IPR013905">
    <property type="entry name" value="Lgl_C_dom"/>
</dbReference>
<feature type="repeat" description="WD" evidence="1">
    <location>
        <begin position="269"/>
        <end position="298"/>
    </location>
</feature>
<evidence type="ECO:0000313" key="4">
    <source>
        <dbReference type="EMBL" id="OAA54599.1"/>
    </source>
</evidence>
<dbReference type="OrthoDB" id="19944at2759"/>
<dbReference type="Pfam" id="PF00400">
    <property type="entry name" value="WD40"/>
    <property type="match status" value="1"/>
</dbReference>
<accession>A0A167MP55</accession>
<reference evidence="4 5" key="1">
    <citation type="journal article" date="2016" name="Genome Biol. Evol.">
        <title>Divergent and convergent evolution of fungal pathogenicity.</title>
        <authorList>
            <person name="Shang Y."/>
            <person name="Xiao G."/>
            <person name="Zheng P."/>
            <person name="Cen K."/>
            <person name="Zhan S."/>
            <person name="Wang C."/>
        </authorList>
    </citation>
    <scope>NUCLEOTIDE SEQUENCE [LARGE SCALE GENOMIC DNA]</scope>
    <source>
        <strain evidence="4 5">RCEF 264</strain>
    </source>
</reference>
<dbReference type="PANTHER" id="PTHR10241:SF25">
    <property type="entry name" value="TOMOSYN, ISOFORM C"/>
    <property type="match status" value="1"/>
</dbReference>
<dbReference type="PANTHER" id="PTHR10241">
    <property type="entry name" value="LETHAL 2 GIANT LARVAE PROTEIN"/>
    <property type="match status" value="1"/>
</dbReference>
<evidence type="ECO:0000259" key="3">
    <source>
        <dbReference type="Pfam" id="PF08596"/>
    </source>
</evidence>
<feature type="region of interest" description="Disordered" evidence="2">
    <location>
        <begin position="946"/>
        <end position="965"/>
    </location>
</feature>
<evidence type="ECO:0000256" key="1">
    <source>
        <dbReference type="PROSITE-ProRule" id="PRU00221"/>
    </source>
</evidence>
<dbReference type="PROSITE" id="PS50082">
    <property type="entry name" value="WD_REPEATS_2"/>
    <property type="match status" value="2"/>
</dbReference>
<keyword evidence="5" id="KW-1185">Reference proteome</keyword>
<dbReference type="Proteomes" id="UP000076874">
    <property type="component" value="Unassembled WGS sequence"/>
</dbReference>